<keyword evidence="2" id="KW-1133">Transmembrane helix</keyword>
<feature type="compositionally biased region" description="Basic and acidic residues" evidence="1">
    <location>
        <begin position="393"/>
        <end position="406"/>
    </location>
</feature>
<evidence type="ECO:0000313" key="3">
    <source>
        <dbReference type="EMBL" id="GJT35325.1"/>
    </source>
</evidence>
<keyword evidence="2" id="KW-0472">Membrane</keyword>
<evidence type="ECO:0000256" key="2">
    <source>
        <dbReference type="SAM" id="Phobius"/>
    </source>
</evidence>
<comment type="caution">
    <text evidence="3">The sequence shown here is derived from an EMBL/GenBank/DDBJ whole genome shotgun (WGS) entry which is preliminary data.</text>
</comment>
<protein>
    <submittedName>
        <fullName evidence="3">Uncharacterized protein</fullName>
    </submittedName>
</protein>
<feature type="region of interest" description="Disordered" evidence="1">
    <location>
        <begin position="194"/>
        <end position="214"/>
    </location>
</feature>
<evidence type="ECO:0000256" key="1">
    <source>
        <dbReference type="SAM" id="MobiDB-lite"/>
    </source>
</evidence>
<dbReference type="EMBL" id="BQNB010015042">
    <property type="protein sequence ID" value="GJT35325.1"/>
    <property type="molecule type" value="Genomic_DNA"/>
</dbReference>
<name>A0ABQ5D7Q8_9ASTR</name>
<gene>
    <name evidence="3" type="ORF">Tco_0925744</name>
</gene>
<organism evidence="3 4">
    <name type="scientific">Tanacetum coccineum</name>
    <dbReference type="NCBI Taxonomy" id="301880"/>
    <lineage>
        <taxon>Eukaryota</taxon>
        <taxon>Viridiplantae</taxon>
        <taxon>Streptophyta</taxon>
        <taxon>Embryophyta</taxon>
        <taxon>Tracheophyta</taxon>
        <taxon>Spermatophyta</taxon>
        <taxon>Magnoliopsida</taxon>
        <taxon>eudicotyledons</taxon>
        <taxon>Gunneridae</taxon>
        <taxon>Pentapetalae</taxon>
        <taxon>asterids</taxon>
        <taxon>campanulids</taxon>
        <taxon>Asterales</taxon>
        <taxon>Asteraceae</taxon>
        <taxon>Asteroideae</taxon>
        <taxon>Anthemideae</taxon>
        <taxon>Anthemidinae</taxon>
        <taxon>Tanacetum</taxon>
    </lineage>
</organism>
<feature type="transmembrane region" description="Helical" evidence="2">
    <location>
        <begin position="138"/>
        <end position="160"/>
    </location>
</feature>
<accession>A0ABQ5D7Q8</accession>
<proteinExistence type="predicted"/>
<keyword evidence="2" id="KW-0812">Transmembrane</keyword>
<evidence type="ECO:0000313" key="4">
    <source>
        <dbReference type="Proteomes" id="UP001151760"/>
    </source>
</evidence>
<reference evidence="3" key="2">
    <citation type="submission" date="2022-01" db="EMBL/GenBank/DDBJ databases">
        <authorList>
            <person name="Yamashiro T."/>
            <person name="Shiraishi A."/>
            <person name="Satake H."/>
            <person name="Nakayama K."/>
        </authorList>
    </citation>
    <scope>NUCLEOTIDE SEQUENCE</scope>
</reference>
<sequence>MPTLPSGKSTIRSPGLGNSGCNSSAMPYSEGVLTWRQEILWERVTSMAVYVKMEDVLDRRAQLDDRHVSHLAFDGSYRVGYIRFRICSSIDSLFTGAFIALISDCCVVLLTQNDIGIVYHSRLRVYWLDEADFENPKIWMWSSLVDLILGLLVVALYLLFETRMGVKRDGKDGNNPCGKPLNVEFVARNVPKQADGISRSNSDTGTKGEDRQHDESVVSGCGALSIELLEEIWYYESYGEKGFIFIQISSMACLKGVLKHVWIKFYGVPVSAFTCDGLSVIDTRLSTPIMLIFVYYHHKDASLGHMNYARALVDIRDDRALEDTMVISVPTLVGNGVTMHTIKRMFVHDPLISKHGTGGTHSLPKQQVPKFAYQRKTTSTLVSNAFSALEKNDEKPMDDLVDDTRKKVGVPPRKTDI</sequence>
<feature type="region of interest" description="Disordered" evidence="1">
    <location>
        <begin position="393"/>
        <end position="417"/>
    </location>
</feature>
<feature type="transmembrane region" description="Helical" evidence="2">
    <location>
        <begin position="93"/>
        <end position="118"/>
    </location>
</feature>
<keyword evidence="4" id="KW-1185">Reference proteome</keyword>
<reference evidence="3" key="1">
    <citation type="journal article" date="2022" name="Int. J. Mol. Sci.">
        <title>Draft Genome of Tanacetum Coccineum: Genomic Comparison of Closely Related Tanacetum-Family Plants.</title>
        <authorList>
            <person name="Yamashiro T."/>
            <person name="Shiraishi A."/>
            <person name="Nakayama K."/>
            <person name="Satake H."/>
        </authorList>
    </citation>
    <scope>NUCLEOTIDE SEQUENCE</scope>
</reference>
<dbReference type="Proteomes" id="UP001151760">
    <property type="component" value="Unassembled WGS sequence"/>
</dbReference>